<feature type="chain" id="PRO_5026087764" evidence="2">
    <location>
        <begin position="21"/>
        <end position="174"/>
    </location>
</feature>
<accession>A0A6G1K2U5</accession>
<evidence type="ECO:0000256" key="2">
    <source>
        <dbReference type="SAM" id="SignalP"/>
    </source>
</evidence>
<evidence type="ECO:0000313" key="3">
    <source>
        <dbReference type="EMBL" id="KAF2706933.1"/>
    </source>
</evidence>
<keyword evidence="2" id="KW-0732">Signal</keyword>
<feature type="signal peptide" evidence="2">
    <location>
        <begin position="1"/>
        <end position="20"/>
    </location>
</feature>
<feature type="compositionally biased region" description="Polar residues" evidence="1">
    <location>
        <begin position="81"/>
        <end position="90"/>
    </location>
</feature>
<evidence type="ECO:0000313" key="4">
    <source>
        <dbReference type="Proteomes" id="UP000799428"/>
    </source>
</evidence>
<dbReference type="OrthoDB" id="3783760at2759"/>
<name>A0A6G1K2U5_9PLEO</name>
<feature type="region of interest" description="Disordered" evidence="1">
    <location>
        <begin position="81"/>
        <end position="105"/>
    </location>
</feature>
<evidence type="ECO:0000256" key="1">
    <source>
        <dbReference type="SAM" id="MobiDB-lite"/>
    </source>
</evidence>
<reference evidence="3" key="1">
    <citation type="journal article" date="2020" name="Stud. Mycol.">
        <title>101 Dothideomycetes genomes: a test case for predicting lifestyles and emergence of pathogens.</title>
        <authorList>
            <person name="Haridas S."/>
            <person name="Albert R."/>
            <person name="Binder M."/>
            <person name="Bloem J."/>
            <person name="Labutti K."/>
            <person name="Salamov A."/>
            <person name="Andreopoulos B."/>
            <person name="Baker S."/>
            <person name="Barry K."/>
            <person name="Bills G."/>
            <person name="Bluhm B."/>
            <person name="Cannon C."/>
            <person name="Castanera R."/>
            <person name="Culley D."/>
            <person name="Daum C."/>
            <person name="Ezra D."/>
            <person name="Gonzalez J."/>
            <person name="Henrissat B."/>
            <person name="Kuo A."/>
            <person name="Liang C."/>
            <person name="Lipzen A."/>
            <person name="Lutzoni F."/>
            <person name="Magnuson J."/>
            <person name="Mondo S."/>
            <person name="Nolan M."/>
            <person name="Ohm R."/>
            <person name="Pangilinan J."/>
            <person name="Park H.-J."/>
            <person name="Ramirez L."/>
            <person name="Alfaro M."/>
            <person name="Sun H."/>
            <person name="Tritt A."/>
            <person name="Yoshinaga Y."/>
            <person name="Zwiers L.-H."/>
            <person name="Turgeon B."/>
            <person name="Goodwin S."/>
            <person name="Spatafora J."/>
            <person name="Crous P."/>
            <person name="Grigoriev I."/>
        </authorList>
    </citation>
    <scope>NUCLEOTIDE SEQUENCE</scope>
    <source>
        <strain evidence="3">CBS 279.74</strain>
    </source>
</reference>
<dbReference type="Proteomes" id="UP000799428">
    <property type="component" value="Unassembled WGS sequence"/>
</dbReference>
<dbReference type="AlphaFoldDB" id="A0A6G1K2U5"/>
<keyword evidence="4" id="KW-1185">Reference proteome</keyword>
<protein>
    <submittedName>
        <fullName evidence="3">Uncharacterized protein</fullName>
    </submittedName>
</protein>
<organism evidence="3 4">
    <name type="scientific">Pleomassaria siparia CBS 279.74</name>
    <dbReference type="NCBI Taxonomy" id="1314801"/>
    <lineage>
        <taxon>Eukaryota</taxon>
        <taxon>Fungi</taxon>
        <taxon>Dikarya</taxon>
        <taxon>Ascomycota</taxon>
        <taxon>Pezizomycotina</taxon>
        <taxon>Dothideomycetes</taxon>
        <taxon>Pleosporomycetidae</taxon>
        <taxon>Pleosporales</taxon>
        <taxon>Pleomassariaceae</taxon>
        <taxon>Pleomassaria</taxon>
    </lineage>
</organism>
<sequence length="174" mass="18158">MHLASSTVLVLISLVGLSNAAPHPLNSAQMGSKHNLYLSTCTRRAGIGDCPLPIFCSAADAAITYTAIAYFPNGPISTSGAPTPPSQIATVSEPPAPWEGASRGAKLGRTSSVNATIDAGAATLAKGDLAGSAKLDQEDFICFKDGTTSFEFKNEWGIREYSCTADYWCPSIQV</sequence>
<gene>
    <name evidence="3" type="ORF">K504DRAFT_447801</name>
</gene>
<proteinExistence type="predicted"/>
<dbReference type="EMBL" id="MU005775">
    <property type="protein sequence ID" value="KAF2706933.1"/>
    <property type="molecule type" value="Genomic_DNA"/>
</dbReference>